<dbReference type="InterPro" id="IPR001270">
    <property type="entry name" value="ClpA/B"/>
</dbReference>
<dbReference type="OrthoDB" id="9806903at2"/>
<dbReference type="EMBL" id="AP009484">
    <property type="protein sequence ID" value="BAH16946.1"/>
    <property type="molecule type" value="Genomic_DNA"/>
</dbReference>
<dbReference type="KEGG" id="mcl:MCCL_0239"/>
<dbReference type="InterPro" id="IPR050130">
    <property type="entry name" value="ClpA_ClpB"/>
</dbReference>
<evidence type="ECO:0000313" key="5">
    <source>
        <dbReference type="Proteomes" id="UP000001383"/>
    </source>
</evidence>
<proteinExistence type="predicted"/>
<dbReference type="PRINTS" id="PR00300">
    <property type="entry name" value="CLPPROTEASEA"/>
</dbReference>
<dbReference type="GO" id="GO:0034605">
    <property type="term" value="P:cellular response to heat"/>
    <property type="evidence" value="ECO:0007669"/>
    <property type="project" value="TreeGrafter"/>
</dbReference>
<accession>B9E9N5</accession>
<evidence type="ECO:0000256" key="2">
    <source>
        <dbReference type="ARBA" id="ARBA00022840"/>
    </source>
</evidence>
<dbReference type="Pfam" id="PF07724">
    <property type="entry name" value="AAA_2"/>
    <property type="match status" value="1"/>
</dbReference>
<dbReference type="GO" id="GO:0016887">
    <property type="term" value="F:ATP hydrolysis activity"/>
    <property type="evidence" value="ECO:0007669"/>
    <property type="project" value="InterPro"/>
</dbReference>
<dbReference type="eggNOG" id="COG0542">
    <property type="taxonomic scope" value="Bacteria"/>
</dbReference>
<dbReference type="GO" id="GO:0005524">
    <property type="term" value="F:ATP binding"/>
    <property type="evidence" value="ECO:0007669"/>
    <property type="project" value="UniProtKB-KW"/>
</dbReference>
<dbReference type="InterPro" id="IPR003959">
    <property type="entry name" value="ATPase_AAA_core"/>
</dbReference>
<evidence type="ECO:0000256" key="1">
    <source>
        <dbReference type="ARBA" id="ARBA00022741"/>
    </source>
</evidence>
<dbReference type="Proteomes" id="UP000001383">
    <property type="component" value="Chromosome"/>
</dbReference>
<evidence type="ECO:0000313" key="4">
    <source>
        <dbReference type="EMBL" id="BAH16946.1"/>
    </source>
</evidence>
<dbReference type="PANTHER" id="PTHR11638">
    <property type="entry name" value="ATP-DEPENDENT CLP PROTEASE"/>
    <property type="match status" value="1"/>
</dbReference>
<dbReference type="Gene3D" id="3.40.50.300">
    <property type="entry name" value="P-loop containing nucleotide triphosphate hydrolases"/>
    <property type="match status" value="1"/>
</dbReference>
<dbReference type="SUPFAM" id="SSF52540">
    <property type="entry name" value="P-loop containing nucleoside triphosphate hydrolases"/>
    <property type="match status" value="1"/>
</dbReference>
<dbReference type="RefSeq" id="WP_012656147.1">
    <property type="nucleotide sequence ID" value="NC_011999.1"/>
</dbReference>
<dbReference type="STRING" id="458233.MCCL_0239"/>
<dbReference type="AlphaFoldDB" id="B9E9N5"/>
<dbReference type="HOGENOM" id="CLU_062794_1_0_9"/>
<evidence type="ECO:0000259" key="3">
    <source>
        <dbReference type="Pfam" id="PF07724"/>
    </source>
</evidence>
<gene>
    <name evidence="4" type="ordered locus">MCCL_0239</name>
</gene>
<reference evidence="4 5" key="1">
    <citation type="journal article" date="2009" name="J. Bacteriol.">
        <title>Complete genome sequence of Macrococcus caseolyticus strain JCSCS5402, reflecting the ancestral genome of the human-pathogenic staphylococci.</title>
        <authorList>
            <person name="Baba T."/>
            <person name="Kuwahara-Arai K."/>
            <person name="Uchiyama I."/>
            <person name="Takeuchi F."/>
            <person name="Ito T."/>
            <person name="Hiramatsu K."/>
        </authorList>
    </citation>
    <scope>NUCLEOTIDE SEQUENCE [LARGE SCALE GENOMIC DNA]</scope>
    <source>
        <strain evidence="4 5">JCSC5402</strain>
    </source>
</reference>
<keyword evidence="1" id="KW-0547">Nucleotide-binding</keyword>
<dbReference type="PANTHER" id="PTHR11638:SF18">
    <property type="entry name" value="HEAT SHOCK PROTEIN 104"/>
    <property type="match status" value="1"/>
</dbReference>
<dbReference type="InterPro" id="IPR027417">
    <property type="entry name" value="P-loop_NTPase"/>
</dbReference>
<name>B9E9N5_MACCJ</name>
<dbReference type="GO" id="GO:0005737">
    <property type="term" value="C:cytoplasm"/>
    <property type="evidence" value="ECO:0007669"/>
    <property type="project" value="TreeGrafter"/>
</dbReference>
<organism evidence="4 5">
    <name type="scientific">Macrococcus caseolyticus (strain JCSC5402)</name>
    <name type="common">Macrococcoides caseolyticum</name>
    <dbReference type="NCBI Taxonomy" id="458233"/>
    <lineage>
        <taxon>Bacteria</taxon>
        <taxon>Bacillati</taxon>
        <taxon>Bacillota</taxon>
        <taxon>Bacilli</taxon>
        <taxon>Bacillales</taxon>
        <taxon>Staphylococcaceae</taxon>
        <taxon>Macrococcoides</taxon>
    </lineage>
</organism>
<protein>
    <recommendedName>
        <fullName evidence="3">ATPase AAA-type core domain-containing protein</fullName>
    </recommendedName>
</protein>
<keyword evidence="2" id="KW-0067">ATP-binding</keyword>
<sequence>MMNKFIYLITGNINDFYDDYKEKFFLNFLDLLDSMKSDDKEGNLKITLKSLHETKDYILNEGSTKRIYSSFESEIGMMSVLLKQNDLIDNLYIINPPVKLKESIYKSADNYYEEIYYPFKSYSNEKLLESYKFTEEKILGQPRAMKNIHSSLINHKNSNNIKVILLYGPSGVGKTESVKLVADRLFGKNTLTRIQMSMLNDAEGKNYMFGNEKHNKTFSEDLLARKSNFILFDEFDKCQSSLYNAFYQMFDESKYKDNHYEVDLKGTVIFCTTNFGSLKEIQNTLGKPIYSRIDMFIKYEEINIEHKFEYLKKVYDKQWNQFEHRHTIEKNKNELLEVLLSEPLQLLNMREINNLVETGINRVYFNELIKKSNISRYSI</sequence>
<feature type="domain" description="ATPase AAA-type core" evidence="3">
    <location>
        <begin position="161"/>
        <end position="291"/>
    </location>
</feature>